<organism evidence="1 2">
    <name type="scientific">Roseibium alexandrii</name>
    <dbReference type="NCBI Taxonomy" id="388408"/>
    <lineage>
        <taxon>Bacteria</taxon>
        <taxon>Pseudomonadati</taxon>
        <taxon>Pseudomonadota</taxon>
        <taxon>Alphaproteobacteria</taxon>
        <taxon>Hyphomicrobiales</taxon>
        <taxon>Stappiaceae</taxon>
        <taxon>Roseibium</taxon>
    </lineage>
</organism>
<dbReference type="STRING" id="388408.LAX5112_01277"/>
<sequence length="72" mass="7651">MASYIANNQSRDNVTIMLSRAEAEALNDLAGSAFDDTGHKMNGQKRAAAQRALDALGASTNTSARRAGYFDT</sequence>
<evidence type="ECO:0000313" key="1">
    <source>
        <dbReference type="EMBL" id="CTQ67225.1"/>
    </source>
</evidence>
<proteinExistence type="predicted"/>
<protein>
    <submittedName>
        <fullName evidence="1">Uncharacterized protein</fullName>
    </submittedName>
</protein>
<dbReference type="Proteomes" id="UP000053235">
    <property type="component" value="Unassembled WGS sequence"/>
</dbReference>
<dbReference type="EMBL" id="CXWD01000004">
    <property type="protein sequence ID" value="CTQ67225.1"/>
    <property type="molecule type" value="Genomic_DNA"/>
</dbReference>
<reference evidence="2" key="1">
    <citation type="submission" date="2015-07" db="EMBL/GenBank/DDBJ databases">
        <authorList>
            <person name="Rodrigo-Torres Lidia"/>
            <person name="Arahal R.David."/>
        </authorList>
    </citation>
    <scope>NUCLEOTIDE SEQUENCE [LARGE SCALE GENOMIC DNA]</scope>
    <source>
        <strain evidence="2">CECT 5112</strain>
    </source>
</reference>
<accession>A0A0M6ZWT6</accession>
<evidence type="ECO:0000313" key="2">
    <source>
        <dbReference type="Proteomes" id="UP000053235"/>
    </source>
</evidence>
<keyword evidence="2" id="KW-1185">Reference proteome</keyword>
<dbReference type="AlphaFoldDB" id="A0A0M6ZWT6"/>
<dbReference type="RefSeq" id="WP_055671109.1">
    <property type="nucleotide sequence ID" value="NZ_CXWD01000004.1"/>
</dbReference>
<gene>
    <name evidence="1" type="ORF">LAX5112_01277</name>
</gene>
<name>A0A0M6ZWT6_9HYPH</name>